<dbReference type="AlphaFoldDB" id="A0A2S6NIL6"/>
<feature type="domain" description="N-(5'phosphoribosyl) anthranilate isomerase (PRAI)" evidence="10">
    <location>
        <begin position="4"/>
        <end position="202"/>
    </location>
</feature>
<dbReference type="PANTHER" id="PTHR42894">
    <property type="entry name" value="N-(5'-PHOSPHORIBOSYL)ANTHRANILATE ISOMERASE"/>
    <property type="match status" value="1"/>
</dbReference>
<comment type="caution">
    <text evidence="11">The sequence shown here is derived from an EMBL/GenBank/DDBJ whole genome shotgun (WGS) entry which is preliminary data.</text>
</comment>
<dbReference type="GO" id="GO:0004640">
    <property type="term" value="F:phosphoribosylanthranilate isomerase activity"/>
    <property type="evidence" value="ECO:0007669"/>
    <property type="project" value="UniProtKB-UniRule"/>
</dbReference>
<dbReference type="OrthoDB" id="9796196at2"/>
<evidence type="ECO:0000256" key="6">
    <source>
        <dbReference type="ARBA" id="ARBA00022822"/>
    </source>
</evidence>
<dbReference type="EMBL" id="NHRY01000111">
    <property type="protein sequence ID" value="PPQ34454.1"/>
    <property type="molecule type" value="Genomic_DNA"/>
</dbReference>
<keyword evidence="6 9" id="KW-0822">Tryptophan biosynthesis</keyword>
<evidence type="ECO:0000256" key="4">
    <source>
        <dbReference type="ARBA" id="ARBA00022272"/>
    </source>
</evidence>
<dbReference type="CDD" id="cd00405">
    <property type="entry name" value="PRAI"/>
    <property type="match status" value="1"/>
</dbReference>
<dbReference type="InterPro" id="IPR011060">
    <property type="entry name" value="RibuloseP-bd_barrel"/>
</dbReference>
<name>A0A2S6NIL6_RHOGL</name>
<dbReference type="NCBIfam" id="NF002295">
    <property type="entry name" value="PRK01222.1-1"/>
    <property type="match status" value="1"/>
</dbReference>
<keyword evidence="12" id="KW-1185">Reference proteome</keyword>
<evidence type="ECO:0000256" key="1">
    <source>
        <dbReference type="ARBA" id="ARBA00001164"/>
    </source>
</evidence>
<evidence type="ECO:0000256" key="3">
    <source>
        <dbReference type="ARBA" id="ARBA00012572"/>
    </source>
</evidence>
<evidence type="ECO:0000256" key="8">
    <source>
        <dbReference type="ARBA" id="ARBA00023235"/>
    </source>
</evidence>
<dbReference type="InterPro" id="IPR013785">
    <property type="entry name" value="Aldolase_TIM"/>
</dbReference>
<evidence type="ECO:0000256" key="5">
    <source>
        <dbReference type="ARBA" id="ARBA00022605"/>
    </source>
</evidence>
<dbReference type="Gene3D" id="3.20.20.70">
    <property type="entry name" value="Aldolase class I"/>
    <property type="match status" value="1"/>
</dbReference>
<evidence type="ECO:0000259" key="10">
    <source>
        <dbReference type="Pfam" id="PF00697"/>
    </source>
</evidence>
<sequence>MTQVKICGINDPAGFDAAVEAGADWLGFVFFPPSPRYVTPETAAALSARTAGGPPRVGLFVEPTVEAIGNVLTHVRLDALQIYGAIDALAAIRAAFGLPVWRAIGISAPSDLPSTVQPANRLVLEAKAPAGASRPGGNATTFDWSVLSGWTAPGPWMLAGGLTPETVATAIRQTGAPAVDVSSGVERSKGVKDPALIRAFIAAARSAGG</sequence>
<dbReference type="UniPathway" id="UPA00035">
    <property type="reaction ID" value="UER00042"/>
</dbReference>
<gene>
    <name evidence="9" type="primary">trpF</name>
    <name evidence="11" type="ORF">CCS01_10970</name>
</gene>
<comment type="pathway">
    <text evidence="2 9">Amino-acid biosynthesis; L-tryptophan biosynthesis; L-tryptophan from chorismate: step 3/5.</text>
</comment>
<evidence type="ECO:0000313" key="12">
    <source>
        <dbReference type="Proteomes" id="UP000239724"/>
    </source>
</evidence>
<dbReference type="PANTHER" id="PTHR42894:SF1">
    <property type="entry name" value="N-(5'-PHOSPHORIBOSYL)ANTHRANILATE ISOMERASE"/>
    <property type="match status" value="1"/>
</dbReference>
<dbReference type="GO" id="GO:0000162">
    <property type="term" value="P:L-tryptophan biosynthetic process"/>
    <property type="evidence" value="ECO:0007669"/>
    <property type="project" value="UniProtKB-UniRule"/>
</dbReference>
<dbReference type="EC" id="5.3.1.24" evidence="3 9"/>
<dbReference type="Proteomes" id="UP000239724">
    <property type="component" value="Unassembled WGS sequence"/>
</dbReference>
<dbReference type="HAMAP" id="MF_00135">
    <property type="entry name" value="PRAI"/>
    <property type="match status" value="1"/>
</dbReference>
<keyword evidence="5 9" id="KW-0028">Amino-acid biosynthesis</keyword>
<dbReference type="InterPro" id="IPR001240">
    <property type="entry name" value="PRAI_dom"/>
</dbReference>
<evidence type="ECO:0000256" key="9">
    <source>
        <dbReference type="HAMAP-Rule" id="MF_00135"/>
    </source>
</evidence>
<dbReference type="Pfam" id="PF00697">
    <property type="entry name" value="PRAI"/>
    <property type="match status" value="1"/>
</dbReference>
<proteinExistence type="inferred from homology"/>
<keyword evidence="8 9" id="KW-0413">Isomerase</keyword>
<dbReference type="SUPFAM" id="SSF51366">
    <property type="entry name" value="Ribulose-phoshate binding barrel"/>
    <property type="match status" value="1"/>
</dbReference>
<protein>
    <recommendedName>
        <fullName evidence="4 9">N-(5'-phosphoribosyl)anthranilate isomerase</fullName>
        <shortName evidence="9">PRAI</shortName>
        <ecNumber evidence="3 9">5.3.1.24</ecNumber>
    </recommendedName>
</protein>
<evidence type="ECO:0000256" key="7">
    <source>
        <dbReference type="ARBA" id="ARBA00023141"/>
    </source>
</evidence>
<comment type="catalytic activity">
    <reaction evidence="1 9">
        <text>N-(5-phospho-beta-D-ribosyl)anthranilate = 1-(2-carboxyphenylamino)-1-deoxy-D-ribulose 5-phosphate</text>
        <dbReference type="Rhea" id="RHEA:21540"/>
        <dbReference type="ChEBI" id="CHEBI:18277"/>
        <dbReference type="ChEBI" id="CHEBI:58613"/>
        <dbReference type="EC" id="5.3.1.24"/>
    </reaction>
</comment>
<evidence type="ECO:0000313" key="11">
    <source>
        <dbReference type="EMBL" id="PPQ34454.1"/>
    </source>
</evidence>
<accession>A0A2S6NIL6</accession>
<comment type="similarity">
    <text evidence="9">Belongs to the TrpF family.</text>
</comment>
<evidence type="ECO:0000256" key="2">
    <source>
        <dbReference type="ARBA" id="ARBA00004664"/>
    </source>
</evidence>
<keyword evidence="7 9" id="KW-0057">Aromatic amino acid biosynthesis</keyword>
<reference evidence="11 12" key="1">
    <citation type="journal article" date="2018" name="Arch. Microbiol.">
        <title>New insights into the metabolic potential of the phototrophic purple bacterium Rhodopila globiformis DSM 161(T) from its draft genome sequence and evidence for a vanadium-dependent nitrogenase.</title>
        <authorList>
            <person name="Imhoff J.F."/>
            <person name="Rahn T."/>
            <person name="Kunzel S."/>
            <person name="Neulinger S.C."/>
        </authorList>
    </citation>
    <scope>NUCLEOTIDE SEQUENCE [LARGE SCALE GENOMIC DNA]</scope>
    <source>
        <strain evidence="11 12">DSM 161</strain>
    </source>
</reference>
<dbReference type="RefSeq" id="WP_104518894.1">
    <property type="nucleotide sequence ID" value="NZ_NHRY01000111.1"/>
</dbReference>
<organism evidence="11 12">
    <name type="scientific">Rhodopila globiformis</name>
    <name type="common">Rhodopseudomonas globiformis</name>
    <dbReference type="NCBI Taxonomy" id="1071"/>
    <lineage>
        <taxon>Bacteria</taxon>
        <taxon>Pseudomonadati</taxon>
        <taxon>Pseudomonadota</taxon>
        <taxon>Alphaproteobacteria</taxon>
        <taxon>Acetobacterales</taxon>
        <taxon>Acetobacteraceae</taxon>
        <taxon>Rhodopila</taxon>
    </lineage>
</organism>
<dbReference type="InterPro" id="IPR044643">
    <property type="entry name" value="TrpF_fam"/>
</dbReference>